<name>A0ABV4WII2_9CYAN</name>
<keyword evidence="3" id="KW-0001">2Fe-2S</keyword>
<evidence type="ECO:0000256" key="6">
    <source>
        <dbReference type="ARBA" id="ARBA00023004"/>
    </source>
</evidence>
<comment type="caution">
    <text evidence="10">The sequence shown here is derived from an EMBL/GenBank/DDBJ whole genome shotgun (WGS) entry which is preliminary data.</text>
</comment>
<feature type="domain" description="2Fe-2S ferredoxin-type" evidence="9">
    <location>
        <begin position="4"/>
        <end position="98"/>
    </location>
</feature>
<dbReference type="NCBIfam" id="TIGR02008">
    <property type="entry name" value="fdx_plant"/>
    <property type="match status" value="1"/>
</dbReference>
<evidence type="ECO:0000256" key="3">
    <source>
        <dbReference type="ARBA" id="ARBA00022714"/>
    </source>
</evidence>
<dbReference type="PROSITE" id="PS00197">
    <property type="entry name" value="2FE2S_FER_1"/>
    <property type="match status" value="1"/>
</dbReference>
<evidence type="ECO:0000256" key="2">
    <source>
        <dbReference type="ARBA" id="ARBA00022448"/>
    </source>
</evidence>
<keyword evidence="4" id="KW-0479">Metal-binding</keyword>
<dbReference type="PANTHER" id="PTHR43112">
    <property type="entry name" value="FERREDOXIN"/>
    <property type="match status" value="1"/>
</dbReference>
<reference evidence="10 11" key="1">
    <citation type="submission" date="2024-09" db="EMBL/GenBank/DDBJ databases">
        <title>Floridaenema gen nov. (Aerosakkonemataceae, Aerosakkonematales ord. nov., Cyanobacteria) from benthic tropical and subtropical fresh waters, with the description of four new species.</title>
        <authorList>
            <person name="Moretto J.A."/>
            <person name="Berthold D.E."/>
            <person name="Lefler F.W."/>
            <person name="Huang I.-S."/>
            <person name="Laughinghouse H. IV."/>
        </authorList>
    </citation>
    <scope>NUCLEOTIDE SEQUENCE [LARGE SCALE GENOMIC DNA]</scope>
    <source>
        <strain evidence="10 11">BLCC-F167</strain>
    </source>
</reference>
<evidence type="ECO:0000256" key="7">
    <source>
        <dbReference type="ARBA" id="ARBA00023014"/>
    </source>
</evidence>
<evidence type="ECO:0000313" key="11">
    <source>
        <dbReference type="Proteomes" id="UP001576780"/>
    </source>
</evidence>
<dbReference type="PROSITE" id="PS51085">
    <property type="entry name" value="2FE2S_FER_2"/>
    <property type="match status" value="1"/>
</dbReference>
<evidence type="ECO:0000256" key="1">
    <source>
        <dbReference type="ARBA" id="ARBA00007874"/>
    </source>
</evidence>
<keyword evidence="6" id="KW-0408">Iron</keyword>
<keyword evidence="5" id="KW-0249">Electron transport</keyword>
<dbReference type="Pfam" id="PF00111">
    <property type="entry name" value="Fer2"/>
    <property type="match status" value="1"/>
</dbReference>
<dbReference type="PANTHER" id="PTHR43112:SF3">
    <property type="entry name" value="FERREDOXIN-2, CHLOROPLASTIC"/>
    <property type="match status" value="1"/>
</dbReference>
<evidence type="ECO:0000256" key="4">
    <source>
        <dbReference type="ARBA" id="ARBA00022723"/>
    </source>
</evidence>
<dbReference type="InterPro" id="IPR006058">
    <property type="entry name" value="2Fe2S_fd_BS"/>
</dbReference>
<protein>
    <submittedName>
        <fullName evidence="10">2Fe-2S iron-sulfur cluster-binding protein</fullName>
    </submittedName>
</protein>
<evidence type="ECO:0000259" key="9">
    <source>
        <dbReference type="PROSITE" id="PS51085"/>
    </source>
</evidence>
<dbReference type="InterPro" id="IPR001041">
    <property type="entry name" value="2Fe-2S_ferredoxin-type"/>
</dbReference>
<dbReference type="CDD" id="cd00207">
    <property type="entry name" value="fer2"/>
    <property type="match status" value="1"/>
</dbReference>
<keyword evidence="2" id="KW-0813">Transport</keyword>
<keyword evidence="11" id="KW-1185">Reference proteome</keyword>
<accession>A0ABV4WII2</accession>
<gene>
    <name evidence="10" type="ORF">ACE1CA_09605</name>
</gene>
<proteinExistence type="inferred from homology"/>
<dbReference type="EMBL" id="JBHFNT010000073">
    <property type="protein sequence ID" value="MFB2834776.1"/>
    <property type="molecule type" value="Genomic_DNA"/>
</dbReference>
<evidence type="ECO:0000256" key="8">
    <source>
        <dbReference type="ARBA" id="ARBA00034078"/>
    </source>
</evidence>
<comment type="cofactor">
    <cofactor evidence="8">
        <name>[2Fe-2S] cluster</name>
        <dbReference type="ChEBI" id="CHEBI:190135"/>
    </cofactor>
</comment>
<comment type="similarity">
    <text evidence="1">Belongs to the 2Fe2S plant-type ferredoxin family.</text>
</comment>
<sequence length="98" mass="10760">MTSYKVTLINKSRGFSQTIDVPETESILDQAAEYGIKIPFECVVGACAMCQGKIVSGTVEQDEQIFLSEKQIADGYVLTCVAKPTSDCILEVELDEYL</sequence>
<dbReference type="InterPro" id="IPR010241">
    <property type="entry name" value="Fd_pln"/>
</dbReference>
<dbReference type="Proteomes" id="UP001576780">
    <property type="component" value="Unassembled WGS sequence"/>
</dbReference>
<dbReference type="SUPFAM" id="SSF54292">
    <property type="entry name" value="2Fe-2S ferredoxin-like"/>
    <property type="match status" value="1"/>
</dbReference>
<evidence type="ECO:0000313" key="10">
    <source>
        <dbReference type="EMBL" id="MFB2834776.1"/>
    </source>
</evidence>
<dbReference type="InterPro" id="IPR036010">
    <property type="entry name" value="2Fe-2S_ferredoxin-like_sf"/>
</dbReference>
<evidence type="ECO:0000256" key="5">
    <source>
        <dbReference type="ARBA" id="ARBA00022982"/>
    </source>
</evidence>
<dbReference type="InterPro" id="IPR012675">
    <property type="entry name" value="Beta-grasp_dom_sf"/>
</dbReference>
<dbReference type="RefSeq" id="WP_413277207.1">
    <property type="nucleotide sequence ID" value="NZ_JBHFNT010000073.1"/>
</dbReference>
<organism evidence="10 11">
    <name type="scientific">Floridaenema evergladense BLCC-F167</name>
    <dbReference type="NCBI Taxonomy" id="3153639"/>
    <lineage>
        <taxon>Bacteria</taxon>
        <taxon>Bacillati</taxon>
        <taxon>Cyanobacteriota</taxon>
        <taxon>Cyanophyceae</taxon>
        <taxon>Oscillatoriophycideae</taxon>
        <taxon>Aerosakkonematales</taxon>
        <taxon>Aerosakkonemataceae</taxon>
        <taxon>Floridanema</taxon>
        <taxon>Floridanema evergladense</taxon>
    </lineage>
</organism>
<dbReference type="Gene3D" id="3.10.20.30">
    <property type="match status" value="1"/>
</dbReference>
<keyword evidence="7" id="KW-0411">Iron-sulfur</keyword>